<comment type="caution">
    <text evidence="5">The sequence shown here is derived from an EMBL/GenBank/DDBJ whole genome shotgun (WGS) entry which is preliminary data.</text>
</comment>
<keyword evidence="2" id="KW-0472">Membrane</keyword>
<evidence type="ECO:0000313" key="4">
    <source>
        <dbReference type="EMBL" id="CAF0812219.1"/>
    </source>
</evidence>
<name>A0A818R1W9_9BILA</name>
<dbReference type="PROSITE" id="PS50192">
    <property type="entry name" value="T_SNARE"/>
    <property type="match status" value="1"/>
</dbReference>
<keyword evidence="2" id="KW-1133">Transmembrane helix</keyword>
<evidence type="ECO:0000259" key="3">
    <source>
        <dbReference type="PROSITE" id="PS50192"/>
    </source>
</evidence>
<reference evidence="5" key="1">
    <citation type="submission" date="2021-02" db="EMBL/GenBank/DDBJ databases">
        <authorList>
            <person name="Nowell W R."/>
        </authorList>
    </citation>
    <scope>NUCLEOTIDE SEQUENCE</scope>
</reference>
<feature type="domain" description="T-SNARE coiled-coil homology" evidence="3">
    <location>
        <begin position="241"/>
        <end position="303"/>
    </location>
</feature>
<accession>A0A818R1W9</accession>
<dbReference type="AlphaFoldDB" id="A0A818R1W9"/>
<evidence type="ECO:0000256" key="1">
    <source>
        <dbReference type="SAM" id="Coils"/>
    </source>
</evidence>
<dbReference type="Gene3D" id="1.20.58.70">
    <property type="match status" value="1"/>
</dbReference>
<protein>
    <recommendedName>
        <fullName evidence="3">t-SNARE coiled-coil homology domain-containing protein</fullName>
    </recommendedName>
</protein>
<dbReference type="EMBL" id="CAJOAX010000738">
    <property type="protein sequence ID" value="CAF3643028.1"/>
    <property type="molecule type" value="Genomic_DNA"/>
</dbReference>
<evidence type="ECO:0000256" key="2">
    <source>
        <dbReference type="SAM" id="Phobius"/>
    </source>
</evidence>
<dbReference type="InterPro" id="IPR010989">
    <property type="entry name" value="SNARE"/>
</dbReference>
<sequence length="341" mass="40619">MFNNLINYCFPSTDILNDDEQSTVTTIHPIVLSDTRIEIECKEFLPEVYDTWSLIHKLSTNTINFREIYNLYKYERSENQQRDYFDQLKILDDTIYKLSYTIHQRIQSLEKFIQPILNEYQQNRFKEQQSNNYIPAYIRIAENQLNSLKLSFKRIIIKHNLNSIDYQNDLKQSIENSKTIKQSYEQISQTTINKIKKFLNTDEENLNITSIASQEQIQLQILEDKQQQQQQQDLTKQEIQIADLEARLESIRILKDRVRQMNEMTMALYFSVQEQNDLTDNIWLNTSTGSDYIAQSVDEFRLVKKLKQSKISLWIKLICITFCFLLILLLILTLILILNQK</sequence>
<organism evidence="5 6">
    <name type="scientific">Rotaria sordida</name>
    <dbReference type="NCBI Taxonomy" id="392033"/>
    <lineage>
        <taxon>Eukaryota</taxon>
        <taxon>Metazoa</taxon>
        <taxon>Spiralia</taxon>
        <taxon>Gnathifera</taxon>
        <taxon>Rotifera</taxon>
        <taxon>Eurotatoria</taxon>
        <taxon>Bdelloidea</taxon>
        <taxon>Philodinida</taxon>
        <taxon>Philodinidae</taxon>
        <taxon>Rotaria</taxon>
    </lineage>
</organism>
<proteinExistence type="predicted"/>
<gene>
    <name evidence="5" type="ORF">OTI717_LOCUS8941</name>
    <name evidence="4" type="ORF">RFH988_LOCUS4491</name>
</gene>
<feature type="coiled-coil region" evidence="1">
    <location>
        <begin position="212"/>
        <end position="261"/>
    </location>
</feature>
<dbReference type="GO" id="GO:0016020">
    <property type="term" value="C:membrane"/>
    <property type="evidence" value="ECO:0007669"/>
    <property type="project" value="InterPro"/>
</dbReference>
<keyword evidence="1" id="KW-0175">Coiled coil</keyword>
<dbReference type="SUPFAM" id="SSF47661">
    <property type="entry name" value="t-snare proteins"/>
    <property type="match status" value="1"/>
</dbReference>
<dbReference type="EMBL" id="CAJNOO010000117">
    <property type="protein sequence ID" value="CAF0812219.1"/>
    <property type="molecule type" value="Genomic_DNA"/>
</dbReference>
<dbReference type="Proteomes" id="UP000663882">
    <property type="component" value="Unassembled WGS sequence"/>
</dbReference>
<dbReference type="Proteomes" id="UP000663823">
    <property type="component" value="Unassembled WGS sequence"/>
</dbReference>
<keyword evidence="2" id="KW-0812">Transmembrane</keyword>
<feature type="transmembrane region" description="Helical" evidence="2">
    <location>
        <begin position="313"/>
        <end position="338"/>
    </location>
</feature>
<dbReference type="Gene3D" id="1.20.5.110">
    <property type="match status" value="1"/>
</dbReference>
<dbReference type="InterPro" id="IPR000727">
    <property type="entry name" value="T_SNARE_dom"/>
</dbReference>
<evidence type="ECO:0000313" key="6">
    <source>
        <dbReference type="Proteomes" id="UP000663823"/>
    </source>
</evidence>
<evidence type="ECO:0000313" key="5">
    <source>
        <dbReference type="EMBL" id="CAF3643028.1"/>
    </source>
</evidence>
<dbReference type="OrthoDB" id="10029823at2759"/>
<dbReference type="GO" id="GO:0016192">
    <property type="term" value="P:vesicle-mediated transport"/>
    <property type="evidence" value="ECO:0007669"/>
    <property type="project" value="InterPro"/>
</dbReference>